<dbReference type="EMBL" id="CP039347">
    <property type="protein sequence ID" value="QCD86372.1"/>
    <property type="molecule type" value="Genomic_DNA"/>
</dbReference>
<feature type="region of interest" description="Disordered" evidence="1">
    <location>
        <begin position="43"/>
        <end position="79"/>
    </location>
</feature>
<dbReference type="Proteomes" id="UP000501690">
    <property type="component" value="Linkage Group LG3"/>
</dbReference>
<name>A0A4D6LCQ4_VIGUN</name>
<gene>
    <name evidence="2" type="ORF">DEO72_LG3g893</name>
</gene>
<accession>A0A4D6LCQ4</accession>
<organism evidence="2 3">
    <name type="scientific">Vigna unguiculata</name>
    <name type="common">Cowpea</name>
    <dbReference type="NCBI Taxonomy" id="3917"/>
    <lineage>
        <taxon>Eukaryota</taxon>
        <taxon>Viridiplantae</taxon>
        <taxon>Streptophyta</taxon>
        <taxon>Embryophyta</taxon>
        <taxon>Tracheophyta</taxon>
        <taxon>Spermatophyta</taxon>
        <taxon>Magnoliopsida</taxon>
        <taxon>eudicotyledons</taxon>
        <taxon>Gunneridae</taxon>
        <taxon>Pentapetalae</taxon>
        <taxon>rosids</taxon>
        <taxon>fabids</taxon>
        <taxon>Fabales</taxon>
        <taxon>Fabaceae</taxon>
        <taxon>Papilionoideae</taxon>
        <taxon>50 kb inversion clade</taxon>
        <taxon>NPAAA clade</taxon>
        <taxon>indigoferoid/millettioid clade</taxon>
        <taxon>Phaseoleae</taxon>
        <taxon>Vigna</taxon>
    </lineage>
</organism>
<reference evidence="2 3" key="1">
    <citation type="submission" date="2019-04" db="EMBL/GenBank/DDBJ databases">
        <title>An improved genome assembly and genetic linkage map for asparagus bean, Vigna unguiculata ssp. sesquipedialis.</title>
        <authorList>
            <person name="Xia Q."/>
            <person name="Zhang R."/>
            <person name="Dong Y."/>
        </authorList>
    </citation>
    <scope>NUCLEOTIDE SEQUENCE [LARGE SCALE GENOMIC DNA]</scope>
    <source>
        <tissue evidence="2">Leaf</tissue>
    </source>
</reference>
<evidence type="ECO:0000256" key="1">
    <source>
        <dbReference type="SAM" id="MobiDB-lite"/>
    </source>
</evidence>
<dbReference type="AlphaFoldDB" id="A0A4D6LCQ4"/>
<protein>
    <submittedName>
        <fullName evidence="2">Uncharacterized protein</fullName>
    </submittedName>
</protein>
<evidence type="ECO:0000313" key="3">
    <source>
        <dbReference type="Proteomes" id="UP000501690"/>
    </source>
</evidence>
<proteinExistence type="predicted"/>
<keyword evidence="3" id="KW-1185">Reference proteome</keyword>
<sequence length="230" mass="25681">MPLERTLIPILPRLICLGWPGTEAYNGAVAFLQLEPSFRPRFSKYPKPKRGIGRGSLKTGAKDGYRPRSSRTRSQKVVGSQGFKIREPFFLPALAPLQFHSLSLRCTHCHHTLQPPSTSSDQRNHHAASPLHFASLSVALSLSRGLCLAPTSGGIPTTPAAFWKRPDDGSKGFNPRFLHFQVSSERKSSHTLILKARIQIWLFKQKDLRIEGRIIVSTVTTCIGHWQNIV</sequence>
<evidence type="ECO:0000313" key="2">
    <source>
        <dbReference type="EMBL" id="QCD86372.1"/>
    </source>
</evidence>
<feature type="compositionally biased region" description="Basic residues" evidence="1">
    <location>
        <begin position="43"/>
        <end position="52"/>
    </location>
</feature>